<dbReference type="Pfam" id="PF00651">
    <property type="entry name" value="BTB"/>
    <property type="match status" value="1"/>
</dbReference>
<dbReference type="InterPro" id="IPR017930">
    <property type="entry name" value="Myb_dom"/>
</dbReference>
<evidence type="ECO:0000313" key="23">
    <source>
        <dbReference type="Proteomes" id="UP000032180"/>
    </source>
</evidence>
<keyword evidence="10" id="KW-0238">DNA-binding</keyword>
<keyword evidence="5" id="KW-0158">Chromosome</keyword>
<dbReference type="Gramene" id="LPERR12G15710.1">
    <property type="protein sequence ID" value="LPERR12G15710.1"/>
    <property type="gene ID" value="LPERR12G15710"/>
</dbReference>
<comment type="subcellular location">
    <subcellularLocation>
        <location evidence="1">Chromosome</location>
        <location evidence="1">Telomere</location>
    </subcellularLocation>
    <subcellularLocation>
        <location evidence="2">Nucleus</location>
        <location evidence="2">Nucleolus</location>
    </subcellularLocation>
</comment>
<dbReference type="InterPro" id="IPR036388">
    <property type="entry name" value="WH-like_DNA-bd_sf"/>
</dbReference>
<keyword evidence="11" id="KW-0804">Transcription</keyword>
<dbReference type="GO" id="GO:0043565">
    <property type="term" value="F:sequence-specific DNA binding"/>
    <property type="evidence" value="ECO:0007669"/>
    <property type="project" value="UniProtKB-ARBA"/>
</dbReference>
<dbReference type="GO" id="GO:0003690">
    <property type="term" value="F:double-stranded DNA binding"/>
    <property type="evidence" value="ECO:0007669"/>
    <property type="project" value="UniProtKB-ARBA"/>
</dbReference>
<keyword evidence="7" id="KW-0779">Telomere</keyword>
<feature type="coiled-coil region" evidence="15">
    <location>
        <begin position="360"/>
        <end position="394"/>
    </location>
</feature>
<dbReference type="SUPFAM" id="SSF54695">
    <property type="entry name" value="POZ domain"/>
    <property type="match status" value="1"/>
</dbReference>
<dbReference type="PROSITE" id="PS50097">
    <property type="entry name" value="BTB"/>
    <property type="match status" value="1"/>
</dbReference>
<dbReference type="Pfam" id="PF00538">
    <property type="entry name" value="Linker_histone"/>
    <property type="match status" value="1"/>
</dbReference>
<feature type="compositionally biased region" description="Basic and acidic residues" evidence="16">
    <location>
        <begin position="1090"/>
        <end position="1110"/>
    </location>
</feature>
<dbReference type="SMART" id="SM00717">
    <property type="entry name" value="SANT"/>
    <property type="match status" value="2"/>
</dbReference>
<dbReference type="PROSITE" id="PS51504">
    <property type="entry name" value="H15"/>
    <property type="match status" value="1"/>
</dbReference>
<organism evidence="22 23">
    <name type="scientific">Leersia perrieri</name>
    <dbReference type="NCBI Taxonomy" id="77586"/>
    <lineage>
        <taxon>Eukaryota</taxon>
        <taxon>Viridiplantae</taxon>
        <taxon>Streptophyta</taxon>
        <taxon>Embryophyta</taxon>
        <taxon>Tracheophyta</taxon>
        <taxon>Spermatophyta</taxon>
        <taxon>Magnoliopsida</taxon>
        <taxon>Liliopsida</taxon>
        <taxon>Poales</taxon>
        <taxon>Poaceae</taxon>
        <taxon>BOP clade</taxon>
        <taxon>Oryzoideae</taxon>
        <taxon>Oryzeae</taxon>
        <taxon>Oryzinae</taxon>
        <taxon>Leersia</taxon>
    </lineage>
</organism>
<dbReference type="PROSITE" id="PS51294">
    <property type="entry name" value="HTH_MYB"/>
    <property type="match status" value="2"/>
</dbReference>
<dbReference type="EnsemblPlants" id="LPERR12G15710.1">
    <property type="protein sequence ID" value="LPERR12G15710.1"/>
    <property type="gene ID" value="LPERR12G15710"/>
</dbReference>
<feature type="coiled-coil region" evidence="15">
    <location>
        <begin position="1004"/>
        <end position="1031"/>
    </location>
</feature>
<evidence type="ECO:0000256" key="13">
    <source>
        <dbReference type="ARBA" id="ARBA00058078"/>
    </source>
</evidence>
<sequence>MGAPKQKWTAEEKSALKAGIAKHGTGQWCTILKDPEFSNVLRYRSNIDLKLHSGVRDPEPRTEFVTDESTEPSVEMDEDPTTGRTTGPTIRRTARKSAGQRYKKARNEELQKWTAEEESALKAGIAKHGAGKWRTILKDPDFSNVLRYRSNVDLKDKWRNMNVTVNASGARDRVKTTTTTTAATTPVVKKPRSAPKHEGGAGGHSTSTAIINATVTSDGDEDIVDAVPLATSSSSKRSLSRLDNIIVEAVRSLNEPTGSYKTAIANYIEEQYWPPADFDHVLSSKLNDLTASGKLIKVNRKYRIAPSSSLSEGRSSKVVLLEDIPKEPIKLDREDVVTLTKSQVDAELARMRTMTADEAAAAAARAVAEAETIMAEAEAAVREAEAAEAEAVAAQAFAEAAVASMKNRSSAKLSLTRIKIFERTVQPTLKKRSDNFLGTEVLGLEAFIALSQLHQGNEVRMIGHDHRINDSFYQQTSCDPHRYCTTGLPSDVHVEVGEISFHLHKFPLLSKSAILGRLIEENSDRDECIIKLSNIPGGAKSFELVARFCYGLKIELSSENVVYLRCAAEHLEMTEETSGDNLINQTEAFFNQVVLRSWKDSLQALRTCDGLLPHAEDLHIVKRCIESLAGKASIDPDLFGWPVSEHSTMQSPGGSVLWNGISTGAKVRNCSSDWWYDDVSSLSFPTYKRLISSMESRGIKQEIIAGSLTYYAKKFLPGLNRRQSTGPMPLTAATLSDGEQRHLLEEIDRMLPLQKSLISTNILLWLLRTAMILKVDRACISNLEKRVGIQLDEATLEDLLLPNFSYTMDTLYNVECVHRILDHFLAMDQTTSAGGASPCLDDVMASPSLAPITAVAKLIDGYLAEIAPDINLKPLKFQSLAAALPEYARPLDDGLYRAIDVYLKSHPMLPESDREQLCRLIDCQKLSLEACTHAAQNERLPLRVVVQVLFFEQLQLRTSVAGCLLVSDNIEASSRTLRGGNAGDVGGGWATAAVRENQALRVGMDGMRMRLMELERECSDMRQDIQKLGRGGGRRRHRRLAASGVAAGKDGGGGWTARVQRLIKPKMMKLQMCSAQQDAVPAAVAVTGSGERRQKEEEEEKIEEKLQVKVEEDEDDGDGDGDGCLIHHT</sequence>
<evidence type="ECO:0000259" key="17">
    <source>
        <dbReference type="PROSITE" id="PS50090"/>
    </source>
</evidence>
<dbReference type="Gene3D" id="1.10.246.220">
    <property type="match status" value="1"/>
</dbReference>
<comment type="pathway">
    <text evidence="3">Protein modification; protein ubiquitination.</text>
</comment>
<evidence type="ECO:0000256" key="7">
    <source>
        <dbReference type="ARBA" id="ARBA00022895"/>
    </source>
</evidence>
<reference evidence="22 23" key="1">
    <citation type="submission" date="2012-08" db="EMBL/GenBank/DDBJ databases">
        <title>Oryza genome evolution.</title>
        <authorList>
            <person name="Wing R.A."/>
        </authorList>
    </citation>
    <scope>NUCLEOTIDE SEQUENCE</scope>
</reference>
<keyword evidence="12" id="KW-0539">Nucleus</keyword>
<dbReference type="AlphaFoldDB" id="A0A0D9Y1D9"/>
<dbReference type="InterPro" id="IPR009057">
    <property type="entry name" value="Homeodomain-like_sf"/>
</dbReference>
<dbReference type="HOGENOM" id="CLU_005994_1_0_1"/>
<dbReference type="FunFam" id="1.10.10.60:FF:000168">
    <property type="entry name" value="Telomere repeat-binding factor 1"/>
    <property type="match status" value="2"/>
</dbReference>
<evidence type="ECO:0000256" key="5">
    <source>
        <dbReference type="ARBA" id="ARBA00022454"/>
    </source>
</evidence>
<name>A0A0D9Y1D9_9ORYZ</name>
<evidence type="ECO:0000256" key="2">
    <source>
        <dbReference type="ARBA" id="ARBA00004604"/>
    </source>
</evidence>
<dbReference type="GO" id="GO:0000786">
    <property type="term" value="C:nucleosome"/>
    <property type="evidence" value="ECO:0007669"/>
    <property type="project" value="InterPro"/>
</dbReference>
<comment type="subunit">
    <text evidence="4">Forms a homodimer and heterodimers.</text>
</comment>
<dbReference type="GO" id="GO:0006334">
    <property type="term" value="P:nucleosome assembly"/>
    <property type="evidence" value="ECO:0007669"/>
    <property type="project" value="InterPro"/>
</dbReference>
<dbReference type="PROSITE" id="PS50090">
    <property type="entry name" value="MYB_LIKE"/>
    <property type="match status" value="1"/>
</dbReference>
<dbReference type="InterPro" id="IPR000210">
    <property type="entry name" value="BTB/POZ_dom"/>
</dbReference>
<reference evidence="23" key="2">
    <citation type="submission" date="2013-12" db="EMBL/GenBank/DDBJ databases">
        <authorList>
            <person name="Yu Y."/>
            <person name="Lee S."/>
            <person name="de Baynast K."/>
            <person name="Wissotski M."/>
            <person name="Liu L."/>
            <person name="Talag J."/>
            <person name="Goicoechea J."/>
            <person name="Angelova A."/>
            <person name="Jetty R."/>
            <person name="Kudrna D."/>
            <person name="Golser W."/>
            <person name="Rivera L."/>
            <person name="Zhang J."/>
            <person name="Wing R."/>
        </authorList>
    </citation>
    <scope>NUCLEOTIDE SEQUENCE</scope>
</reference>
<feature type="region of interest" description="Disordered" evidence="16">
    <location>
        <begin position="1087"/>
        <end position="1129"/>
    </location>
</feature>
<keyword evidence="6" id="KW-0833">Ubl conjugation pathway</keyword>
<dbReference type="PROSITE" id="PS51649">
    <property type="entry name" value="NPH3"/>
    <property type="match status" value="1"/>
</dbReference>
<evidence type="ECO:0000259" key="20">
    <source>
        <dbReference type="PROSITE" id="PS51504"/>
    </source>
</evidence>
<dbReference type="Pfam" id="PF00249">
    <property type="entry name" value="Myb_DNA-binding"/>
    <property type="match status" value="1"/>
</dbReference>
<evidence type="ECO:0000256" key="14">
    <source>
        <dbReference type="PROSITE-ProRule" id="PRU00982"/>
    </source>
</evidence>
<dbReference type="STRING" id="77586.A0A0D9Y1D9"/>
<dbReference type="InterPro" id="IPR001005">
    <property type="entry name" value="SANT/Myb"/>
</dbReference>
<evidence type="ECO:0000256" key="4">
    <source>
        <dbReference type="ARBA" id="ARBA00011414"/>
    </source>
</evidence>
<feature type="compositionally biased region" description="Low complexity" evidence="16">
    <location>
        <begin position="82"/>
        <end position="91"/>
    </location>
</feature>
<dbReference type="UniPathway" id="UPA00143"/>
<evidence type="ECO:0000313" key="22">
    <source>
        <dbReference type="EnsemblPlants" id="LPERR12G15710.1"/>
    </source>
</evidence>
<dbReference type="InterPro" id="IPR027356">
    <property type="entry name" value="NPH3_dom"/>
</dbReference>
<dbReference type="SMART" id="SM00526">
    <property type="entry name" value="H15"/>
    <property type="match status" value="1"/>
</dbReference>
<evidence type="ECO:0000259" key="18">
    <source>
        <dbReference type="PROSITE" id="PS50097"/>
    </source>
</evidence>
<comment type="similarity">
    <text evidence="14">Belongs to the NPH3 family.</text>
</comment>
<feature type="domain" description="BTB" evidence="18">
    <location>
        <begin position="490"/>
        <end position="558"/>
    </location>
</feature>
<evidence type="ECO:0000256" key="1">
    <source>
        <dbReference type="ARBA" id="ARBA00004574"/>
    </source>
</evidence>
<keyword evidence="8" id="KW-0805">Transcription regulation</keyword>
<evidence type="ECO:0000259" key="21">
    <source>
        <dbReference type="PROSITE" id="PS51649"/>
    </source>
</evidence>
<evidence type="ECO:0000256" key="9">
    <source>
        <dbReference type="ARBA" id="ARBA00023054"/>
    </source>
</evidence>
<feature type="domain" description="HTH myb-type" evidence="19">
    <location>
        <begin position="111"/>
        <end position="166"/>
    </location>
</feature>
<comment type="function">
    <text evidence="13">Binds preferentially double-stranded telomeric repeats, but may also bind to the single telomeric strand.</text>
</comment>
<dbReference type="eggNOG" id="ENOG502QWRA">
    <property type="taxonomic scope" value="Eukaryota"/>
</dbReference>
<dbReference type="GO" id="GO:0000781">
    <property type="term" value="C:chromosome, telomeric region"/>
    <property type="evidence" value="ECO:0007669"/>
    <property type="project" value="UniProtKB-SubCell"/>
</dbReference>
<feature type="compositionally biased region" description="Acidic residues" evidence="16">
    <location>
        <begin position="1111"/>
        <end position="1121"/>
    </location>
</feature>
<dbReference type="CDD" id="cd11660">
    <property type="entry name" value="SANT_TRF"/>
    <property type="match status" value="2"/>
</dbReference>
<keyword evidence="9 15" id="KW-0175">Coiled coil</keyword>
<evidence type="ECO:0000256" key="8">
    <source>
        <dbReference type="ARBA" id="ARBA00023015"/>
    </source>
</evidence>
<accession>A0A0D9Y1D9</accession>
<dbReference type="Pfam" id="PF03000">
    <property type="entry name" value="NPH3"/>
    <property type="match status" value="1"/>
</dbReference>
<dbReference type="SUPFAM" id="SSF46785">
    <property type="entry name" value="Winged helix' DNA-binding domain"/>
    <property type="match status" value="1"/>
</dbReference>
<evidence type="ECO:0000256" key="6">
    <source>
        <dbReference type="ARBA" id="ARBA00022786"/>
    </source>
</evidence>
<dbReference type="GO" id="GO:0005730">
    <property type="term" value="C:nucleolus"/>
    <property type="evidence" value="ECO:0007669"/>
    <property type="project" value="UniProtKB-SubCell"/>
</dbReference>
<evidence type="ECO:0000256" key="12">
    <source>
        <dbReference type="ARBA" id="ARBA00023242"/>
    </source>
</evidence>
<feature type="domain" description="HTH myb-type" evidence="19">
    <location>
        <begin position="1"/>
        <end position="33"/>
    </location>
</feature>
<evidence type="ECO:0008006" key="24">
    <source>
        <dbReference type="Google" id="ProtNLM"/>
    </source>
</evidence>
<feature type="region of interest" description="Disordered" evidence="16">
    <location>
        <begin position="57"/>
        <end position="102"/>
    </location>
</feature>
<feature type="domain" description="H15" evidence="20">
    <location>
        <begin position="238"/>
        <end position="306"/>
    </location>
</feature>
<dbReference type="Gene3D" id="1.10.10.60">
    <property type="entry name" value="Homeodomain-like"/>
    <property type="match status" value="1"/>
</dbReference>
<feature type="region of interest" description="Disordered" evidence="16">
    <location>
        <begin position="170"/>
        <end position="206"/>
    </location>
</feature>
<evidence type="ECO:0000256" key="10">
    <source>
        <dbReference type="ARBA" id="ARBA00023125"/>
    </source>
</evidence>
<feature type="compositionally biased region" description="Acidic residues" evidence="16">
    <location>
        <begin position="65"/>
        <end position="80"/>
    </location>
</feature>
<dbReference type="Proteomes" id="UP000032180">
    <property type="component" value="Chromosome 12"/>
</dbReference>
<dbReference type="GO" id="GO:0016567">
    <property type="term" value="P:protein ubiquitination"/>
    <property type="evidence" value="ECO:0007669"/>
    <property type="project" value="UniProtKB-UniPathway"/>
</dbReference>
<evidence type="ECO:0000256" key="16">
    <source>
        <dbReference type="SAM" id="MobiDB-lite"/>
    </source>
</evidence>
<feature type="domain" description="NPH3" evidence="21">
    <location>
        <begin position="673"/>
        <end position="955"/>
    </location>
</feature>
<dbReference type="InterPro" id="IPR043454">
    <property type="entry name" value="NPH3/RPT2-like"/>
</dbReference>
<dbReference type="InterPro" id="IPR005818">
    <property type="entry name" value="Histone_H1/H5_H15"/>
</dbReference>
<protein>
    <recommendedName>
        <fullName evidence="24">MYB transcription factor</fullName>
    </recommendedName>
</protein>
<dbReference type="SUPFAM" id="SSF46689">
    <property type="entry name" value="Homeodomain-like"/>
    <property type="match status" value="2"/>
</dbReference>
<evidence type="ECO:0000256" key="15">
    <source>
        <dbReference type="SAM" id="Coils"/>
    </source>
</evidence>
<dbReference type="InterPro" id="IPR011333">
    <property type="entry name" value="SKP1/BTB/POZ_sf"/>
</dbReference>
<evidence type="ECO:0000256" key="3">
    <source>
        <dbReference type="ARBA" id="ARBA00004906"/>
    </source>
</evidence>
<feature type="compositionally biased region" description="Low complexity" evidence="16">
    <location>
        <begin position="176"/>
        <end position="185"/>
    </location>
</feature>
<reference evidence="22" key="3">
    <citation type="submission" date="2015-04" db="UniProtKB">
        <authorList>
            <consortium name="EnsemblPlants"/>
        </authorList>
    </citation>
    <scope>IDENTIFICATION</scope>
</reference>
<proteinExistence type="inferred from homology"/>
<dbReference type="PANTHER" id="PTHR32370">
    <property type="entry name" value="OS12G0117600 PROTEIN"/>
    <property type="match status" value="1"/>
</dbReference>
<keyword evidence="23" id="KW-1185">Reference proteome</keyword>
<dbReference type="Gene3D" id="3.30.710.10">
    <property type="entry name" value="Potassium Channel Kv1.1, Chain A"/>
    <property type="match status" value="1"/>
</dbReference>
<evidence type="ECO:0000259" key="19">
    <source>
        <dbReference type="PROSITE" id="PS51294"/>
    </source>
</evidence>
<feature type="domain" description="Myb-like" evidence="17">
    <location>
        <begin position="112"/>
        <end position="162"/>
    </location>
</feature>
<dbReference type="InterPro" id="IPR036390">
    <property type="entry name" value="WH_DNA-bd_sf"/>
</dbReference>
<dbReference type="FunFam" id="1.10.246.220:FF:000002">
    <property type="entry name" value="Telomere repeat-binding factor 1"/>
    <property type="match status" value="1"/>
</dbReference>
<dbReference type="Gene3D" id="1.10.10.10">
    <property type="entry name" value="Winged helix-like DNA-binding domain superfamily/Winged helix DNA-binding domain"/>
    <property type="match status" value="1"/>
</dbReference>
<evidence type="ECO:0000256" key="11">
    <source>
        <dbReference type="ARBA" id="ARBA00023163"/>
    </source>
</evidence>